<dbReference type="GO" id="GO:0032259">
    <property type="term" value="P:methylation"/>
    <property type="evidence" value="ECO:0007669"/>
    <property type="project" value="UniProtKB-KW"/>
</dbReference>
<dbReference type="SUPFAM" id="SSF53335">
    <property type="entry name" value="S-adenosyl-L-methionine-dependent methyltransferases"/>
    <property type="match status" value="1"/>
</dbReference>
<dbReference type="InterPro" id="IPR020598">
    <property type="entry name" value="rRNA_Ade_methylase_Trfase_N"/>
</dbReference>
<proteinExistence type="inferred from homology"/>
<sequence>MRHRSLHGGRHELGQNFLTHRPTIHGIVDLVAATRGPILEIGAGDGALTIPLARLGRELEAIDIDERRVQRLRQRLPHARVQHGDALRHPLDRPVVVGNVPYHLTTPIMRRLLSHGAWCHAVLLTQWEVARKRAGVGGGTMMTAQAAPWFEFVLHGRVPARHFSPMPSVDGGILSITRRGSPLVDPHQRRAYDRFVHDMFTGRGSGLASILQQRNGISRARARAALREIGVPNHALSRDLRPEQWAALWATVGAGAGTRKGR</sequence>
<dbReference type="Gene3D" id="3.40.50.150">
    <property type="entry name" value="Vaccinia Virus protein VP39"/>
    <property type="match status" value="1"/>
</dbReference>
<feature type="domain" description="Ribosomal RNA adenine methylase transferase N-terminal" evidence="6">
    <location>
        <begin position="23"/>
        <end position="180"/>
    </location>
</feature>
<name>A0ABX1K703_9MICO</name>
<dbReference type="CDD" id="cd02440">
    <property type="entry name" value="AdoMet_MTases"/>
    <property type="match status" value="1"/>
</dbReference>
<keyword evidence="8" id="KW-1185">Reference proteome</keyword>
<dbReference type="EMBL" id="JABACI010000001">
    <property type="protein sequence ID" value="NLP82799.1"/>
    <property type="molecule type" value="Genomic_DNA"/>
</dbReference>
<evidence type="ECO:0000256" key="4">
    <source>
        <dbReference type="ARBA" id="ARBA00022884"/>
    </source>
</evidence>
<dbReference type="RefSeq" id="WP_168911274.1">
    <property type="nucleotide sequence ID" value="NZ_JABACI010000001.1"/>
</dbReference>
<accession>A0ABX1K703</accession>
<dbReference type="Proteomes" id="UP001429745">
    <property type="component" value="Unassembled WGS sequence"/>
</dbReference>
<dbReference type="GO" id="GO:0008168">
    <property type="term" value="F:methyltransferase activity"/>
    <property type="evidence" value="ECO:0007669"/>
    <property type="project" value="UniProtKB-KW"/>
</dbReference>
<evidence type="ECO:0000313" key="7">
    <source>
        <dbReference type="EMBL" id="NLP82799.1"/>
    </source>
</evidence>
<evidence type="ECO:0000256" key="5">
    <source>
        <dbReference type="PROSITE-ProRule" id="PRU01026"/>
    </source>
</evidence>
<dbReference type="InterPro" id="IPR029063">
    <property type="entry name" value="SAM-dependent_MTases_sf"/>
</dbReference>
<comment type="similarity">
    <text evidence="5">Belongs to the class I-like SAM-binding methyltransferase superfamily. rRNA adenine N(6)-methyltransferase family.</text>
</comment>
<evidence type="ECO:0000256" key="2">
    <source>
        <dbReference type="ARBA" id="ARBA00022679"/>
    </source>
</evidence>
<feature type="binding site" evidence="5">
    <location>
        <position position="18"/>
    </location>
    <ligand>
        <name>S-adenosyl-L-methionine</name>
        <dbReference type="ChEBI" id="CHEBI:59789"/>
    </ligand>
</feature>
<feature type="binding site" evidence="5">
    <location>
        <position position="99"/>
    </location>
    <ligand>
        <name>S-adenosyl-L-methionine</name>
        <dbReference type="ChEBI" id="CHEBI:59789"/>
    </ligand>
</feature>
<dbReference type="SMART" id="SM00650">
    <property type="entry name" value="rADc"/>
    <property type="match status" value="1"/>
</dbReference>
<evidence type="ECO:0000256" key="1">
    <source>
        <dbReference type="ARBA" id="ARBA00022603"/>
    </source>
</evidence>
<dbReference type="PROSITE" id="PS51689">
    <property type="entry name" value="SAM_RNA_A_N6_MT"/>
    <property type="match status" value="1"/>
</dbReference>
<keyword evidence="1 5" id="KW-0489">Methyltransferase</keyword>
<feature type="binding site" evidence="5">
    <location>
        <position position="16"/>
    </location>
    <ligand>
        <name>S-adenosyl-L-methionine</name>
        <dbReference type="ChEBI" id="CHEBI:59789"/>
    </ligand>
</feature>
<dbReference type="PANTHER" id="PTHR11727:SF7">
    <property type="entry name" value="DIMETHYLADENOSINE TRANSFERASE-RELATED"/>
    <property type="match status" value="1"/>
</dbReference>
<gene>
    <name evidence="7" type="primary">erm</name>
    <name evidence="7" type="ORF">HF576_02970</name>
</gene>
<dbReference type="PANTHER" id="PTHR11727">
    <property type="entry name" value="DIMETHYLADENOSINE TRANSFERASE"/>
    <property type="match status" value="1"/>
</dbReference>
<dbReference type="NCBIfam" id="NF000499">
    <property type="entry name" value="Erm23S_rRNA_broad"/>
    <property type="match status" value="1"/>
</dbReference>
<evidence type="ECO:0000313" key="8">
    <source>
        <dbReference type="Proteomes" id="UP001429745"/>
    </source>
</evidence>
<reference evidence="7 8" key="1">
    <citation type="submission" date="2020-04" db="EMBL/GenBank/DDBJ databases">
        <title>CFH 90308 Microbacterium sp.</title>
        <authorList>
            <person name="Nie G."/>
            <person name="Ming H."/>
            <person name="Xia T."/>
        </authorList>
    </citation>
    <scope>NUCLEOTIDE SEQUENCE [LARGE SCALE GENOMIC DNA]</scope>
    <source>
        <strain evidence="7 8">CFH 90308</strain>
    </source>
</reference>
<keyword evidence="4 5" id="KW-0694">RNA-binding</keyword>
<dbReference type="Pfam" id="PF00398">
    <property type="entry name" value="RrnaAD"/>
    <property type="match status" value="1"/>
</dbReference>
<keyword evidence="3 5" id="KW-0949">S-adenosyl-L-methionine</keyword>
<evidence type="ECO:0000259" key="6">
    <source>
        <dbReference type="SMART" id="SM00650"/>
    </source>
</evidence>
<dbReference type="InterPro" id="IPR001737">
    <property type="entry name" value="KsgA/Erm"/>
</dbReference>
<feature type="binding site" evidence="5">
    <location>
        <position position="85"/>
    </location>
    <ligand>
        <name>S-adenosyl-L-methionine</name>
        <dbReference type="ChEBI" id="CHEBI:59789"/>
    </ligand>
</feature>
<feature type="binding site" evidence="5">
    <location>
        <position position="63"/>
    </location>
    <ligand>
        <name>S-adenosyl-L-methionine</name>
        <dbReference type="ChEBI" id="CHEBI:59789"/>
    </ligand>
</feature>
<keyword evidence="2 5" id="KW-0808">Transferase</keyword>
<evidence type="ECO:0000256" key="3">
    <source>
        <dbReference type="ARBA" id="ARBA00022691"/>
    </source>
</evidence>
<protein>
    <submittedName>
        <fullName evidence="7">23S ribosomal RNA methyltransferase Erm</fullName>
    </submittedName>
</protein>
<organism evidence="7 8">
    <name type="scientific">Microbacterium salsuginis</name>
    <dbReference type="NCBI Taxonomy" id="2722803"/>
    <lineage>
        <taxon>Bacteria</taxon>
        <taxon>Bacillati</taxon>
        <taxon>Actinomycetota</taxon>
        <taxon>Actinomycetes</taxon>
        <taxon>Micrococcales</taxon>
        <taxon>Microbacteriaceae</taxon>
        <taxon>Microbacterium</taxon>
    </lineage>
</organism>
<comment type="caution">
    <text evidence="7">The sequence shown here is derived from an EMBL/GenBank/DDBJ whole genome shotgun (WGS) entry which is preliminary data.</text>
</comment>
<feature type="binding site" evidence="5">
    <location>
        <position position="42"/>
    </location>
    <ligand>
        <name>S-adenosyl-L-methionine</name>
        <dbReference type="ChEBI" id="CHEBI:59789"/>
    </ligand>
</feature>